<feature type="region of interest" description="Disordered" evidence="1">
    <location>
        <begin position="1"/>
        <end position="52"/>
    </location>
</feature>
<reference evidence="2" key="2">
    <citation type="submission" date="2017-06" db="EMBL/GenBank/DDBJ databases">
        <title>WGS assembly of Brachypodium distachyon.</title>
        <authorList>
            <consortium name="The International Brachypodium Initiative"/>
            <person name="Lucas S."/>
            <person name="Harmon-Smith M."/>
            <person name="Lail K."/>
            <person name="Tice H."/>
            <person name="Grimwood J."/>
            <person name="Bruce D."/>
            <person name="Barry K."/>
            <person name="Shu S."/>
            <person name="Lindquist E."/>
            <person name="Wang M."/>
            <person name="Pitluck S."/>
            <person name="Vogel J.P."/>
            <person name="Garvin D.F."/>
            <person name="Mockler T.C."/>
            <person name="Schmutz J."/>
            <person name="Rokhsar D."/>
            <person name="Bevan M.W."/>
        </authorList>
    </citation>
    <scope>NUCLEOTIDE SEQUENCE</scope>
    <source>
        <strain evidence="2">Bd21</strain>
    </source>
</reference>
<reference evidence="2 3" key="1">
    <citation type="journal article" date="2010" name="Nature">
        <title>Genome sequencing and analysis of the model grass Brachypodium distachyon.</title>
        <authorList>
            <consortium name="International Brachypodium Initiative"/>
        </authorList>
    </citation>
    <scope>NUCLEOTIDE SEQUENCE [LARGE SCALE GENOMIC DNA]</scope>
    <source>
        <strain evidence="2 3">Bd21</strain>
    </source>
</reference>
<feature type="compositionally biased region" description="Low complexity" evidence="1">
    <location>
        <begin position="1"/>
        <end position="21"/>
    </location>
</feature>
<protein>
    <submittedName>
        <fullName evidence="2 3">Uncharacterized protein</fullName>
    </submittedName>
</protein>
<reference evidence="3" key="3">
    <citation type="submission" date="2018-08" db="UniProtKB">
        <authorList>
            <consortium name="EnsemblPlants"/>
        </authorList>
    </citation>
    <scope>IDENTIFICATION</scope>
    <source>
        <strain evidence="3">cv. Bd21</strain>
    </source>
</reference>
<dbReference type="EnsemblPlants" id="PNT75913">
    <property type="protein sequence ID" value="PNT75913"/>
    <property type="gene ID" value="BRADI_1g41695v3"/>
</dbReference>
<dbReference type="Gramene" id="PNT75913">
    <property type="protein sequence ID" value="PNT75913"/>
    <property type="gene ID" value="BRADI_1g41695v3"/>
</dbReference>
<gene>
    <name evidence="2" type="ORF">BRADI_1g41695v3</name>
</gene>
<proteinExistence type="predicted"/>
<keyword evidence="4" id="KW-1185">Reference proteome</keyword>
<dbReference type="EMBL" id="CM000880">
    <property type="protein sequence ID" value="PNT75913.1"/>
    <property type="molecule type" value="Genomic_DNA"/>
</dbReference>
<dbReference type="InParanoid" id="A0A2K2DNQ5"/>
<evidence type="ECO:0000313" key="3">
    <source>
        <dbReference type="EnsemblPlants" id="PNT75913"/>
    </source>
</evidence>
<sequence length="96" mass="10584">MSSQELFLLSASSSSSVNGRSPAHSEVISSSLNSEDEAGYNGDLEEVNGATDDEIEFQPDLDEESNFEHEFQVDLVHPVDAPYFVDLQEEVAENEM</sequence>
<dbReference type="Proteomes" id="UP000008810">
    <property type="component" value="Chromosome 1"/>
</dbReference>
<evidence type="ECO:0000313" key="4">
    <source>
        <dbReference type="Proteomes" id="UP000008810"/>
    </source>
</evidence>
<accession>A0A2K2DNQ5</accession>
<name>A0A2K2DNQ5_BRADI</name>
<evidence type="ECO:0000313" key="2">
    <source>
        <dbReference type="EMBL" id="PNT75913.1"/>
    </source>
</evidence>
<evidence type="ECO:0000256" key="1">
    <source>
        <dbReference type="SAM" id="MobiDB-lite"/>
    </source>
</evidence>
<feature type="compositionally biased region" description="Acidic residues" evidence="1">
    <location>
        <begin position="34"/>
        <end position="52"/>
    </location>
</feature>
<dbReference type="AlphaFoldDB" id="A0A2K2DNQ5"/>
<organism evidence="2">
    <name type="scientific">Brachypodium distachyon</name>
    <name type="common">Purple false brome</name>
    <name type="synonym">Trachynia distachya</name>
    <dbReference type="NCBI Taxonomy" id="15368"/>
    <lineage>
        <taxon>Eukaryota</taxon>
        <taxon>Viridiplantae</taxon>
        <taxon>Streptophyta</taxon>
        <taxon>Embryophyta</taxon>
        <taxon>Tracheophyta</taxon>
        <taxon>Spermatophyta</taxon>
        <taxon>Magnoliopsida</taxon>
        <taxon>Liliopsida</taxon>
        <taxon>Poales</taxon>
        <taxon>Poaceae</taxon>
        <taxon>BOP clade</taxon>
        <taxon>Pooideae</taxon>
        <taxon>Stipodae</taxon>
        <taxon>Brachypodieae</taxon>
        <taxon>Brachypodium</taxon>
    </lineage>
</organism>